<protein>
    <submittedName>
        <fullName evidence="3">Methyltransferase domain-containing protein</fullName>
    </submittedName>
</protein>
<dbReference type="SUPFAM" id="SSF53335">
    <property type="entry name" value="S-adenosyl-L-methionine-dependent methyltransferases"/>
    <property type="match status" value="1"/>
</dbReference>
<dbReference type="CDD" id="cd02440">
    <property type="entry name" value="AdoMet_MTases"/>
    <property type="match status" value="1"/>
</dbReference>
<dbReference type="Gene3D" id="3.40.50.150">
    <property type="entry name" value="Vaccinia Virus protein VP39"/>
    <property type="match status" value="1"/>
</dbReference>
<organism evidence="3 4">
    <name type="scientific">Rhizorhabdus wittichii</name>
    <dbReference type="NCBI Taxonomy" id="160791"/>
    <lineage>
        <taxon>Bacteria</taxon>
        <taxon>Pseudomonadati</taxon>
        <taxon>Pseudomonadota</taxon>
        <taxon>Alphaproteobacteria</taxon>
        <taxon>Sphingomonadales</taxon>
        <taxon>Sphingomonadaceae</taxon>
        <taxon>Rhizorhabdus</taxon>
    </lineage>
</organism>
<dbReference type="InterPro" id="IPR041698">
    <property type="entry name" value="Methyltransf_25"/>
</dbReference>
<evidence type="ECO:0000313" key="4">
    <source>
        <dbReference type="Proteomes" id="UP000664914"/>
    </source>
</evidence>
<dbReference type="RefSeq" id="WP_012050195.1">
    <property type="nucleotide sequence ID" value="NZ_CP059319.1"/>
</dbReference>
<reference evidence="3" key="1">
    <citation type="submission" date="2020-07" db="EMBL/GenBank/DDBJ databases">
        <authorList>
            <person name="Camacho E."/>
        </authorList>
    </citation>
    <scope>NUCLEOTIDE SEQUENCE</scope>
    <source>
        <strain evidence="3">MPO218</strain>
    </source>
</reference>
<dbReference type="GO" id="GO:0008168">
    <property type="term" value="F:methyltransferase activity"/>
    <property type="evidence" value="ECO:0007669"/>
    <property type="project" value="UniProtKB-KW"/>
</dbReference>
<dbReference type="InterPro" id="IPR029063">
    <property type="entry name" value="SAM-dependent_MTases_sf"/>
</dbReference>
<dbReference type="EMBL" id="CP059319">
    <property type="protein sequence ID" value="QTH24097.1"/>
    <property type="molecule type" value="Genomic_DNA"/>
</dbReference>
<sequence>MSVSREEVIWAYRMLLGREPESEAVIELQMGASDRNHLRQAFLGSPEFQRRFAGPYAPLPVGRFFDVDRTDIDIACSDEQLQAMFDRIGEAWKTFGETEPHWSVLTSDSFRQENLAANIDAFYASGRNDVDLHLHFLRRAGLPVRFGKALDFGCGVGRLTLGLAAHADQVVGVDISPPHLRLATERARESAVANISFESIAAPDDLDRYRDFDLVISLIVLQHNPPPVMASLYRNLLRALAPGGVAIIQMPTFMQGQSFTAAHYLANEQPSMEMNALPQKLIFEIIEEMGCRALEIRENGVAGESGLSHVVAAQRVR</sequence>
<gene>
    <name evidence="3" type="ORF">HRJ34_11640</name>
</gene>
<dbReference type="PANTHER" id="PTHR43861">
    <property type="entry name" value="TRANS-ACONITATE 2-METHYLTRANSFERASE-RELATED"/>
    <property type="match status" value="1"/>
</dbReference>
<dbReference type="Proteomes" id="UP000664914">
    <property type="component" value="Chromosome"/>
</dbReference>
<proteinExistence type="predicted"/>
<dbReference type="GO" id="GO:0032259">
    <property type="term" value="P:methylation"/>
    <property type="evidence" value="ECO:0007669"/>
    <property type="project" value="UniProtKB-KW"/>
</dbReference>
<reference evidence="3" key="2">
    <citation type="submission" date="2021-04" db="EMBL/GenBank/DDBJ databases">
        <title>Isolation and genomic analysis of the ibuprofen-degrading bacterium Sphingomonas strain MPO218.</title>
        <authorList>
            <person name="Aulestia M."/>
            <person name="Flores A."/>
            <person name="Mangas E.L."/>
            <person name="Perez-Pulido A.J."/>
            <person name="Santero E."/>
            <person name="Camacho E.M."/>
        </authorList>
    </citation>
    <scope>NUCLEOTIDE SEQUENCE</scope>
    <source>
        <strain evidence="3">MPO218</strain>
    </source>
</reference>
<keyword evidence="1" id="KW-0808">Transferase</keyword>
<evidence type="ECO:0000313" key="3">
    <source>
        <dbReference type="EMBL" id="QTH24097.1"/>
    </source>
</evidence>
<dbReference type="Pfam" id="PF13649">
    <property type="entry name" value="Methyltransf_25"/>
    <property type="match status" value="1"/>
</dbReference>
<accession>A0A975D6V9</accession>
<evidence type="ECO:0000259" key="2">
    <source>
        <dbReference type="Pfam" id="PF13649"/>
    </source>
</evidence>
<keyword evidence="3" id="KW-0489">Methyltransferase</keyword>
<dbReference type="AlphaFoldDB" id="A0A975D6V9"/>
<feature type="domain" description="Methyltransferase" evidence="2">
    <location>
        <begin position="150"/>
        <end position="244"/>
    </location>
</feature>
<evidence type="ECO:0000256" key="1">
    <source>
        <dbReference type="ARBA" id="ARBA00022679"/>
    </source>
</evidence>
<name>A0A975D6V9_9SPHN</name>
<dbReference type="OMA" id="TEPHWSV"/>